<evidence type="ECO:0000313" key="5">
    <source>
        <dbReference type="EMBL" id="KYC51000.1"/>
    </source>
</evidence>
<dbReference type="InterPro" id="IPR027954">
    <property type="entry name" value="Transcobalamin-like_C"/>
</dbReference>
<dbReference type="Proteomes" id="UP000092403">
    <property type="component" value="Unassembled WGS sequence"/>
</dbReference>
<feature type="domain" description="Transcobalamin-like C-terminal" evidence="2">
    <location>
        <begin position="246"/>
        <end position="316"/>
    </location>
</feature>
<accession>A0A150ITI5</accession>
<evidence type="ECO:0000313" key="4">
    <source>
        <dbReference type="EMBL" id="KYC48331.1"/>
    </source>
</evidence>
<dbReference type="Pfam" id="PF05124">
    <property type="entry name" value="S_layer_C"/>
    <property type="match status" value="1"/>
</dbReference>
<comment type="caution">
    <text evidence="4">The sequence shown here is derived from an EMBL/GenBank/DDBJ whole genome shotgun (WGS) entry which is preliminary data.</text>
</comment>
<reference evidence="6 7" key="1">
    <citation type="journal article" date="2016" name="ISME J.">
        <title>Chasing the elusive Euryarchaeota class WSA2: genomes reveal a uniquely fastidious methyl-reducing methanogen.</title>
        <authorList>
            <person name="Nobu M.K."/>
            <person name="Narihiro T."/>
            <person name="Kuroda K."/>
            <person name="Mei R."/>
            <person name="Liu W.T."/>
        </authorList>
    </citation>
    <scope>NUCLEOTIDE SEQUENCE [LARGE SCALE GENOMIC DNA]</scope>
    <source>
        <strain evidence="3">B03fssc0709_Meth_Bin005</strain>
        <strain evidence="4">B15fssc0709_Meth_Bin003</strain>
        <strain evidence="5">BMIXfssc0709_Meth_Bin006</strain>
    </source>
</reference>
<dbReference type="Pfam" id="PF14478">
    <property type="entry name" value="DUF4430"/>
    <property type="match status" value="1"/>
</dbReference>
<dbReference type="Gene3D" id="2.170.130.30">
    <property type="match status" value="1"/>
</dbReference>
<dbReference type="Proteomes" id="UP000092401">
    <property type="component" value="Unassembled WGS sequence"/>
</dbReference>
<gene>
    <name evidence="3" type="ORF">APG10_00304</name>
    <name evidence="4" type="ORF">APG11_00454</name>
    <name evidence="5" type="ORF">APG12_00423</name>
</gene>
<evidence type="ECO:0000259" key="2">
    <source>
        <dbReference type="Pfam" id="PF14478"/>
    </source>
</evidence>
<dbReference type="Proteomes" id="UP000091929">
    <property type="component" value="Unassembled WGS sequence"/>
</dbReference>
<evidence type="ECO:0000313" key="6">
    <source>
        <dbReference type="Proteomes" id="UP000091929"/>
    </source>
</evidence>
<evidence type="ECO:0008006" key="8">
    <source>
        <dbReference type="Google" id="ProtNLM"/>
    </source>
</evidence>
<organism evidence="4 6">
    <name type="scientific">Candidatus Methanofastidiosum methylothiophilum</name>
    <dbReference type="NCBI Taxonomy" id="1705564"/>
    <lineage>
        <taxon>Archaea</taxon>
        <taxon>Methanobacteriati</taxon>
        <taxon>Methanobacteriota</taxon>
        <taxon>Stenosarchaea group</taxon>
        <taxon>Candidatus Methanofastidiosia</taxon>
        <taxon>Candidatus Methanofastidiosales</taxon>
        <taxon>Candidatus Methanofastidiosaceae</taxon>
        <taxon>Candidatus Methanofastidiosum</taxon>
    </lineage>
</organism>
<accession>A0A150J182</accession>
<evidence type="ECO:0000313" key="3">
    <source>
        <dbReference type="EMBL" id="KYC46093.1"/>
    </source>
</evidence>
<evidence type="ECO:0000259" key="1">
    <source>
        <dbReference type="Pfam" id="PF05124"/>
    </source>
</evidence>
<evidence type="ECO:0000313" key="7">
    <source>
        <dbReference type="Proteomes" id="UP000092401"/>
    </source>
</evidence>
<proteinExistence type="predicted"/>
<dbReference type="InterPro" id="IPR022651">
    <property type="entry name" value="S_layer_C"/>
</dbReference>
<sequence length="321" mass="35506">MKGAKFRNFYVPFVLFILLVQLPSLLVASSIGDVPSVFSNGTVFVTGKNANSLDLLTRDTVSKSFKEMGVLSTNSLDFEAPTNKSLVLIGGPKINSKTKELNDVFGIRYEETQDRIIITAKDISISKSKIGLGEDIGIIYFGKSNNSNILVLWGASREGTFAAGLILEDSENLQKYGNSQFLLLKWKDNNGDLFVQKDEISITSEAPATSETTTITEDKNTISVNITADFGNGYTKEWKDVKVPRDSTIFDAMKASGMKFDYNIQALGVFVTSIEGLAENRSTGRYWQYWIGGNYSQLGISNTKVTEGMKIEWKYTDAFQS</sequence>
<dbReference type="EMBL" id="LNGE01000005">
    <property type="protein sequence ID" value="KYC46093.1"/>
    <property type="molecule type" value="Genomic_DNA"/>
</dbReference>
<dbReference type="EMBL" id="LNJC01000005">
    <property type="protein sequence ID" value="KYC51000.1"/>
    <property type="molecule type" value="Genomic_DNA"/>
</dbReference>
<dbReference type="AlphaFoldDB" id="A0A150ITI5"/>
<protein>
    <recommendedName>
        <fullName evidence="8">DUF4430 domain-containing protein</fullName>
    </recommendedName>
</protein>
<name>A0A150ITI5_9EURY</name>
<dbReference type="EMBL" id="LNGF01000007">
    <property type="protein sequence ID" value="KYC48331.1"/>
    <property type="molecule type" value="Genomic_DNA"/>
</dbReference>
<accession>A0A150IM38</accession>
<feature type="domain" description="S-layer protein outer" evidence="1">
    <location>
        <begin position="82"/>
        <end position="166"/>
    </location>
</feature>